<evidence type="ECO:0000256" key="9">
    <source>
        <dbReference type="ARBA" id="ARBA00022833"/>
    </source>
</evidence>
<feature type="domain" description="Toprim" evidence="16">
    <location>
        <begin position="257"/>
        <end position="339"/>
    </location>
</feature>
<dbReference type="NCBIfam" id="TIGR01391">
    <property type="entry name" value="dnaG"/>
    <property type="match status" value="1"/>
</dbReference>
<evidence type="ECO:0000256" key="11">
    <source>
        <dbReference type="ARBA" id="ARBA00023125"/>
    </source>
</evidence>
<dbReference type="SMART" id="SM00400">
    <property type="entry name" value="ZnF_CHCC"/>
    <property type="match status" value="1"/>
</dbReference>
<comment type="similarity">
    <text evidence="13">Belongs to the DnaG primase family.</text>
</comment>
<evidence type="ECO:0000256" key="12">
    <source>
        <dbReference type="ARBA" id="ARBA00023163"/>
    </source>
</evidence>
<keyword evidence="10" id="KW-0460">Magnesium</keyword>
<evidence type="ECO:0000256" key="2">
    <source>
        <dbReference type="ARBA" id="ARBA00022478"/>
    </source>
</evidence>
<dbReference type="InterPro" id="IPR006295">
    <property type="entry name" value="DNA_primase_DnaG"/>
</dbReference>
<dbReference type="Pfam" id="PF01807">
    <property type="entry name" value="Zn_ribbon_DnaG"/>
    <property type="match status" value="1"/>
</dbReference>
<evidence type="ECO:0000256" key="10">
    <source>
        <dbReference type="ARBA" id="ARBA00022842"/>
    </source>
</evidence>
<dbReference type="CDD" id="cd03364">
    <property type="entry name" value="TOPRIM_DnaG_primases"/>
    <property type="match status" value="1"/>
</dbReference>
<evidence type="ECO:0000313" key="18">
    <source>
        <dbReference type="Proteomes" id="UP000323142"/>
    </source>
</evidence>
<dbReference type="InterPro" id="IPR019475">
    <property type="entry name" value="DNA_primase_DnaB-bd"/>
</dbReference>
<keyword evidence="3 13" id="KW-0639">Primosome</keyword>
<dbReference type="Pfam" id="PF10410">
    <property type="entry name" value="DnaB_bind"/>
    <property type="match status" value="1"/>
</dbReference>
<dbReference type="EMBL" id="VUOA01000010">
    <property type="protein sequence ID" value="KAA2241048.1"/>
    <property type="molecule type" value="Genomic_DNA"/>
</dbReference>
<evidence type="ECO:0000256" key="3">
    <source>
        <dbReference type="ARBA" id="ARBA00022515"/>
    </source>
</evidence>
<dbReference type="InterPro" id="IPR034151">
    <property type="entry name" value="TOPRIM_DnaG_bac"/>
</dbReference>
<keyword evidence="7" id="KW-0479">Metal-binding</keyword>
<accession>A0A5B2VQU8</accession>
<dbReference type="Proteomes" id="UP000323142">
    <property type="component" value="Unassembled WGS sequence"/>
</dbReference>
<comment type="caution">
    <text evidence="17">The sequence shown here is derived from an EMBL/GenBank/DDBJ whole genome shotgun (WGS) entry which is preliminary data.</text>
</comment>
<evidence type="ECO:0000256" key="8">
    <source>
        <dbReference type="ARBA" id="ARBA00022771"/>
    </source>
</evidence>
<dbReference type="GO" id="GO:0003899">
    <property type="term" value="F:DNA-directed RNA polymerase activity"/>
    <property type="evidence" value="ECO:0007669"/>
    <property type="project" value="UniProtKB-UniRule"/>
</dbReference>
<keyword evidence="6 13" id="KW-0235">DNA replication</keyword>
<sequence>MRYPPDILDEIRARLPVSSVVGRRVRLKRAGREWKGLSPFQPEKTPSFYVNDQKGFYHCFSSGKHGDIFTFVMETEGLTFPEAVERLAGEAGVALPAPTPKAQEEARRHRDLYDVVEMAARWFEGQLQTARGKAARDYLDARAILPKTQAEFRMGFAPDERTGLVTHLRGQGITDAQLVEAGLAIRPDDGRPIYDRFRGRLIIPIQDLKGKVVAFGGRALAADAQPKYLNSPETALFEKGKLVFNGHRARAAAHQAKTVIVVEGYLDAIAVSQAGLKAVVATLGTAFTEDQIAALWRFASEPVICFDGDKAGRAAAFRAIDRIVPALKTGYTFRFSFLPAGQDPDDLIRSAGLPAFQAAVDGAQAFWDVLWGREVETARLDTADGQAVFEKRIKELVAAIPDETLRRSYESVARAQLKDFLWTLNRSNAVARRRAPAAATAAIPLPADLTGGETGRFLGLERIFLGMCVHYPALLDERREQVAQLRFRGFAERVPHHDLVGELLRVMGEYEVSDPSIFFAWVAEEYQDALESLHGRARTLPDGAQAPWGHNLYARFPVLQFDLPETFLRACFENFYEQLWLRDLKEEQDEIEAALNEDPSEALEQRFLELRKTIQEVKERSAHAELELAEEAAQYRAPGLLPFRIAADPRGMSAAKVPAPGPVDPAASSPAA</sequence>
<keyword evidence="11 13" id="KW-0238">DNA-binding</keyword>
<dbReference type="SUPFAM" id="SSF57783">
    <property type="entry name" value="Zinc beta-ribbon"/>
    <property type="match status" value="1"/>
</dbReference>
<comment type="catalytic activity">
    <reaction evidence="13">
        <text>ssDNA + n NTP = ssDNA/pppN(pN)n-1 hybrid + (n-1) diphosphate.</text>
        <dbReference type="EC" id="2.7.7.101"/>
    </reaction>
</comment>
<dbReference type="EC" id="2.7.7.101" evidence="13"/>
<dbReference type="FunFam" id="3.90.980.10:FF:000001">
    <property type="entry name" value="DNA primase"/>
    <property type="match status" value="1"/>
</dbReference>
<dbReference type="InterPro" id="IPR036977">
    <property type="entry name" value="DNA_primase_Znf_CHC2"/>
</dbReference>
<dbReference type="InterPro" id="IPR002694">
    <property type="entry name" value="Znf_CHC2"/>
</dbReference>
<comment type="subunit">
    <text evidence="13">Monomer. Interacts with DnaB.</text>
</comment>
<dbReference type="InterPro" id="IPR050219">
    <property type="entry name" value="DnaG_primase"/>
</dbReference>
<dbReference type="GO" id="GO:0008270">
    <property type="term" value="F:zinc ion binding"/>
    <property type="evidence" value="ECO:0007669"/>
    <property type="project" value="UniProtKB-KW"/>
</dbReference>
<reference evidence="17 18" key="1">
    <citation type="submission" date="2019-09" db="EMBL/GenBank/DDBJ databases">
        <title>Salinarimonas rosea gen. nov., sp. nov., a new member of the a-2 subgroup of the Proteobacteria.</title>
        <authorList>
            <person name="Liu J."/>
        </authorList>
    </citation>
    <scope>NUCLEOTIDE SEQUENCE [LARGE SCALE GENOMIC DNA]</scope>
    <source>
        <strain evidence="17 18">BN140002</strain>
    </source>
</reference>
<keyword evidence="8" id="KW-0863">Zinc-finger</keyword>
<dbReference type="Gene3D" id="3.90.980.10">
    <property type="entry name" value="DNA primase, catalytic core, N-terminal domain"/>
    <property type="match status" value="1"/>
</dbReference>
<protein>
    <recommendedName>
        <fullName evidence="13">DNA primase</fullName>
        <ecNumber evidence="13">2.7.7.101</ecNumber>
    </recommendedName>
</protein>
<dbReference type="FunFam" id="3.90.580.10:FF:000001">
    <property type="entry name" value="DNA primase"/>
    <property type="match status" value="1"/>
</dbReference>
<dbReference type="OrthoDB" id="9803773at2"/>
<dbReference type="PROSITE" id="PS50880">
    <property type="entry name" value="TOPRIM"/>
    <property type="match status" value="1"/>
</dbReference>
<comment type="caution">
    <text evidence="13">Lacks conserved residue(s) required for the propagation of feature annotation.</text>
</comment>
<evidence type="ECO:0000259" key="16">
    <source>
        <dbReference type="PROSITE" id="PS50880"/>
    </source>
</evidence>
<keyword evidence="5 13" id="KW-0548">Nucleotidyltransferase</keyword>
<keyword evidence="14" id="KW-0175">Coiled coil</keyword>
<evidence type="ECO:0000313" key="17">
    <source>
        <dbReference type="EMBL" id="KAA2241048.1"/>
    </source>
</evidence>
<dbReference type="GO" id="GO:0000428">
    <property type="term" value="C:DNA-directed RNA polymerase complex"/>
    <property type="evidence" value="ECO:0007669"/>
    <property type="project" value="UniProtKB-KW"/>
</dbReference>
<evidence type="ECO:0000256" key="5">
    <source>
        <dbReference type="ARBA" id="ARBA00022695"/>
    </source>
</evidence>
<evidence type="ECO:0000256" key="13">
    <source>
        <dbReference type="HAMAP-Rule" id="MF_00974"/>
    </source>
</evidence>
<evidence type="ECO:0000256" key="15">
    <source>
        <dbReference type="SAM" id="MobiDB-lite"/>
    </source>
</evidence>
<feature type="coiled-coil region" evidence="14">
    <location>
        <begin position="577"/>
        <end position="634"/>
    </location>
</feature>
<dbReference type="GO" id="GO:1990077">
    <property type="term" value="C:primosome complex"/>
    <property type="evidence" value="ECO:0007669"/>
    <property type="project" value="UniProtKB-KW"/>
</dbReference>
<keyword evidence="12 13" id="KW-0804">Transcription</keyword>
<keyword evidence="9" id="KW-0862">Zinc</keyword>
<dbReference type="SUPFAM" id="SSF56731">
    <property type="entry name" value="DNA primase core"/>
    <property type="match status" value="1"/>
</dbReference>
<comment type="function">
    <text evidence="13">RNA polymerase that catalyzes the synthesis of short RNA molecules used as primers for DNA polymerase during DNA replication.</text>
</comment>
<evidence type="ECO:0000256" key="6">
    <source>
        <dbReference type="ARBA" id="ARBA00022705"/>
    </source>
</evidence>
<reference evidence="17 18" key="2">
    <citation type="submission" date="2019-09" db="EMBL/GenBank/DDBJ databases">
        <authorList>
            <person name="Jin C."/>
        </authorList>
    </citation>
    <scope>NUCLEOTIDE SEQUENCE [LARGE SCALE GENOMIC DNA]</scope>
    <source>
        <strain evidence="17 18">BN140002</strain>
    </source>
</reference>
<evidence type="ECO:0000256" key="1">
    <source>
        <dbReference type="ARBA" id="ARBA00001947"/>
    </source>
</evidence>
<dbReference type="GO" id="GO:0003677">
    <property type="term" value="F:DNA binding"/>
    <property type="evidence" value="ECO:0007669"/>
    <property type="project" value="UniProtKB-KW"/>
</dbReference>
<dbReference type="Pfam" id="PF13662">
    <property type="entry name" value="Toprim_4"/>
    <property type="match status" value="1"/>
</dbReference>
<keyword evidence="2 13" id="KW-0240">DNA-directed RNA polymerase</keyword>
<name>A0A5B2VQU8_9HYPH</name>
<dbReference type="InterPro" id="IPR006171">
    <property type="entry name" value="TOPRIM_dom"/>
</dbReference>
<dbReference type="Pfam" id="PF08275">
    <property type="entry name" value="DNAG_N"/>
    <property type="match status" value="1"/>
</dbReference>
<dbReference type="HAMAP" id="MF_00974">
    <property type="entry name" value="DNA_primase_DnaG"/>
    <property type="match status" value="1"/>
</dbReference>
<dbReference type="RefSeq" id="WP_149816003.1">
    <property type="nucleotide sequence ID" value="NZ_VUOA01000010.1"/>
</dbReference>
<dbReference type="PANTHER" id="PTHR30313:SF2">
    <property type="entry name" value="DNA PRIMASE"/>
    <property type="match status" value="1"/>
</dbReference>
<dbReference type="InterPro" id="IPR030846">
    <property type="entry name" value="DnaG_bac"/>
</dbReference>
<evidence type="ECO:0000256" key="4">
    <source>
        <dbReference type="ARBA" id="ARBA00022679"/>
    </source>
</evidence>
<keyword evidence="4 13" id="KW-0808">Transferase</keyword>
<dbReference type="FunFam" id="3.40.1360.10:FF:000002">
    <property type="entry name" value="DNA primase"/>
    <property type="match status" value="1"/>
</dbReference>
<dbReference type="InterPro" id="IPR037068">
    <property type="entry name" value="DNA_primase_core_N_sf"/>
</dbReference>
<dbReference type="AlphaFoldDB" id="A0A5B2VQU8"/>
<dbReference type="Gene3D" id="3.90.580.10">
    <property type="entry name" value="Zinc finger, CHC2-type domain"/>
    <property type="match status" value="1"/>
</dbReference>
<dbReference type="PANTHER" id="PTHR30313">
    <property type="entry name" value="DNA PRIMASE"/>
    <property type="match status" value="1"/>
</dbReference>
<dbReference type="Gene3D" id="3.40.1360.10">
    <property type="match status" value="1"/>
</dbReference>
<evidence type="ECO:0000256" key="14">
    <source>
        <dbReference type="SAM" id="Coils"/>
    </source>
</evidence>
<organism evidence="17 18">
    <name type="scientific">Salinarimonas soli</name>
    <dbReference type="NCBI Taxonomy" id="1638099"/>
    <lineage>
        <taxon>Bacteria</taxon>
        <taxon>Pseudomonadati</taxon>
        <taxon>Pseudomonadota</taxon>
        <taxon>Alphaproteobacteria</taxon>
        <taxon>Hyphomicrobiales</taxon>
        <taxon>Salinarimonadaceae</taxon>
        <taxon>Salinarimonas</taxon>
    </lineage>
</organism>
<dbReference type="SMART" id="SM00493">
    <property type="entry name" value="TOPRIM"/>
    <property type="match status" value="1"/>
</dbReference>
<evidence type="ECO:0000256" key="7">
    <source>
        <dbReference type="ARBA" id="ARBA00022723"/>
    </source>
</evidence>
<dbReference type="GO" id="GO:0006269">
    <property type="term" value="P:DNA replication, synthesis of primer"/>
    <property type="evidence" value="ECO:0007669"/>
    <property type="project" value="UniProtKB-UniRule"/>
</dbReference>
<comment type="cofactor">
    <cofactor evidence="1">
        <name>Zn(2+)</name>
        <dbReference type="ChEBI" id="CHEBI:29105"/>
    </cofactor>
</comment>
<keyword evidence="18" id="KW-1185">Reference proteome</keyword>
<feature type="region of interest" description="Disordered" evidence="15">
    <location>
        <begin position="652"/>
        <end position="672"/>
    </location>
</feature>
<gene>
    <name evidence="13" type="primary">dnaG</name>
    <name evidence="17" type="ORF">F0L46_05270</name>
</gene>
<dbReference type="GO" id="GO:0005737">
    <property type="term" value="C:cytoplasm"/>
    <property type="evidence" value="ECO:0007669"/>
    <property type="project" value="TreeGrafter"/>
</dbReference>
<proteinExistence type="inferred from homology"/>
<dbReference type="InterPro" id="IPR013264">
    <property type="entry name" value="DNAG_N"/>
</dbReference>